<dbReference type="GO" id="GO:0005886">
    <property type="term" value="C:plasma membrane"/>
    <property type="evidence" value="ECO:0007669"/>
    <property type="project" value="UniProtKB-SubCell"/>
</dbReference>
<keyword evidence="5 8" id="KW-0812">Transmembrane</keyword>
<evidence type="ECO:0000256" key="4">
    <source>
        <dbReference type="ARBA" id="ARBA00022679"/>
    </source>
</evidence>
<name>A0A124FMW6_9CHLR</name>
<evidence type="ECO:0000256" key="2">
    <source>
        <dbReference type="ARBA" id="ARBA00022475"/>
    </source>
</evidence>
<dbReference type="InterPro" id="IPR050297">
    <property type="entry name" value="LipidA_mod_glycosyltrf_83"/>
</dbReference>
<dbReference type="GO" id="GO:0016763">
    <property type="term" value="F:pentosyltransferase activity"/>
    <property type="evidence" value="ECO:0007669"/>
    <property type="project" value="TreeGrafter"/>
</dbReference>
<keyword evidence="7 8" id="KW-0472">Membrane</keyword>
<feature type="transmembrane region" description="Helical" evidence="8">
    <location>
        <begin position="116"/>
        <end position="137"/>
    </location>
</feature>
<keyword evidence="3" id="KW-0328">Glycosyltransferase</keyword>
<evidence type="ECO:0000256" key="5">
    <source>
        <dbReference type="ARBA" id="ARBA00022692"/>
    </source>
</evidence>
<evidence type="ECO:0000256" key="1">
    <source>
        <dbReference type="ARBA" id="ARBA00004651"/>
    </source>
</evidence>
<feature type="transmembrane region" description="Helical" evidence="8">
    <location>
        <begin position="411"/>
        <end position="430"/>
    </location>
</feature>
<feature type="domain" description="Glycosyltransferase RgtA/B/C/D-like" evidence="9">
    <location>
        <begin position="118"/>
        <end position="190"/>
    </location>
</feature>
<feature type="transmembrane region" description="Helical" evidence="8">
    <location>
        <begin position="352"/>
        <end position="374"/>
    </location>
</feature>
<dbReference type="Proteomes" id="UP000064249">
    <property type="component" value="Unassembled WGS sequence"/>
</dbReference>
<evidence type="ECO:0000256" key="3">
    <source>
        <dbReference type="ARBA" id="ARBA00022676"/>
    </source>
</evidence>
<evidence type="ECO:0000256" key="7">
    <source>
        <dbReference type="ARBA" id="ARBA00023136"/>
    </source>
</evidence>
<dbReference type="PANTHER" id="PTHR33908">
    <property type="entry name" value="MANNOSYLTRANSFERASE YKCB-RELATED"/>
    <property type="match status" value="1"/>
</dbReference>
<feature type="non-terminal residue" evidence="10">
    <location>
        <position position="864"/>
    </location>
</feature>
<protein>
    <submittedName>
        <fullName evidence="10">Putative membrane protein</fullName>
    </submittedName>
</protein>
<evidence type="ECO:0000313" key="11">
    <source>
        <dbReference type="Proteomes" id="UP000064249"/>
    </source>
</evidence>
<dbReference type="InterPro" id="IPR038731">
    <property type="entry name" value="RgtA/B/C-like"/>
</dbReference>
<sequence length="864" mass="96423">MTINRQKSARNKALHWGNIVILVVLLMTLAGGAYLRLVGVNWDENQHMHPDERFLSLVQSAISPVNKASEYFNTETSSLNPANRGHTFFVYGTLPIFIVRYIGEALGKTDYHAITIVGRHVSAIFDVLTILLVFAIGKKLYNRWVGLLGAVFYAAAVLPIQLSHYMTVDTITNTFTFMAIYAGVWALKRQPVLERKHPIGADYQSEVNASDDADREEVSSGSFGILIKDLAPYILFGITLGAATASKINAVVVAMVLPLVEAIRYFNMDPVERDREILPIIRNLALAAVLSFVVFRIGQPYAFNGPGFFNFGINENWWLSIQNLRSQASGQVDFPPALQWARRPITFSWENMAAWGLGWPLGILASLAFLGMGWTILRKRDWTTHLPLWVFTGLYFAWQSFSWVRSMRYQVLIYPSLAIIAGWGLVELISVKKSIKLGSLRIKPKILRTAALILTILILVSTASWAFAFSRIYTRPHTRVAASRWIYQNIPGALTLELETEAGDFQQPLPYRAGDIFSPGESFRMPFYAAADGSLHSLSFPHILDQSQIPEQKTLLLTVVSADAPEEVLGSARIQDGFGATESDWRGASYEFVLDRPITLSEGNLYYFSLDELEGAATFLLNGSPSMIIVSLDGQTIKSPLPRIQQGVRKDNPYTMNVQLVQDGQITAVTTPYLVDQSEKTAEKTLNLSLTLVDQGGVSRSSLLQSAFEPGDDSRGKAYTFELDQPLDVKAGQTLTVALTTDEEGVRLVPQAPAPVHESSWDDAVPYPVDGFSPYSESGGIYRGDLNFEMYWADDQLKLERFETNLDLADYIFITSSRQWGTTTRVPERYLLTTAYYRNLLGCPQEEDVEWCYSVAEPGMFEGT</sequence>
<gene>
    <name evidence="10" type="ORF">XD73_1084</name>
</gene>
<keyword evidence="4" id="KW-0808">Transferase</keyword>
<proteinExistence type="predicted"/>
<organism evidence="10 11">
    <name type="scientific">Anaerolinea thermophila</name>
    <dbReference type="NCBI Taxonomy" id="167964"/>
    <lineage>
        <taxon>Bacteria</taxon>
        <taxon>Bacillati</taxon>
        <taxon>Chloroflexota</taxon>
        <taxon>Anaerolineae</taxon>
        <taxon>Anaerolineales</taxon>
        <taxon>Anaerolineaceae</taxon>
        <taxon>Anaerolinea</taxon>
    </lineage>
</organism>
<evidence type="ECO:0000259" key="9">
    <source>
        <dbReference type="Pfam" id="PF13231"/>
    </source>
</evidence>
<accession>A0A124FMW6</accession>
<comment type="subcellular location">
    <subcellularLocation>
        <location evidence="1">Cell membrane</location>
        <topology evidence="1">Multi-pass membrane protein</topology>
    </subcellularLocation>
</comment>
<feature type="transmembrane region" description="Helical" evidence="8">
    <location>
        <begin position="13"/>
        <end position="35"/>
    </location>
</feature>
<dbReference type="AlphaFoldDB" id="A0A124FMW6"/>
<keyword evidence="2" id="KW-1003">Cell membrane</keyword>
<evidence type="ECO:0000256" key="6">
    <source>
        <dbReference type="ARBA" id="ARBA00022989"/>
    </source>
</evidence>
<dbReference type="GO" id="GO:0009103">
    <property type="term" value="P:lipopolysaccharide biosynthetic process"/>
    <property type="evidence" value="ECO:0007669"/>
    <property type="project" value="UniProtKB-ARBA"/>
</dbReference>
<comment type="caution">
    <text evidence="10">The sequence shown here is derived from an EMBL/GenBank/DDBJ whole genome shotgun (WGS) entry which is preliminary data.</text>
</comment>
<dbReference type="EMBL" id="LGFU01000084">
    <property type="protein sequence ID" value="KUK46043.1"/>
    <property type="molecule type" value="Genomic_DNA"/>
</dbReference>
<dbReference type="PANTHER" id="PTHR33908:SF11">
    <property type="entry name" value="MEMBRANE PROTEIN"/>
    <property type="match status" value="1"/>
</dbReference>
<feature type="transmembrane region" description="Helical" evidence="8">
    <location>
        <begin position="277"/>
        <end position="295"/>
    </location>
</feature>
<reference evidence="10 11" key="1">
    <citation type="journal article" date="2015" name="MBio">
        <title>Genome-Resolved Metagenomic Analysis Reveals Roles for Candidate Phyla and Other Microbial Community Members in Biogeochemical Transformations in Oil Reservoirs.</title>
        <authorList>
            <person name="Hu P."/>
            <person name="Tom L."/>
            <person name="Singh A."/>
            <person name="Thomas B.C."/>
            <person name="Baker B.J."/>
            <person name="Piceno Y.M."/>
            <person name="Andersen G.L."/>
            <person name="Banfield J.F."/>
        </authorList>
    </citation>
    <scope>NUCLEOTIDE SEQUENCE [LARGE SCALE GENOMIC DNA]</scope>
    <source>
        <strain evidence="10">46_16</strain>
    </source>
</reference>
<feature type="transmembrane region" description="Helical" evidence="8">
    <location>
        <begin position="386"/>
        <end position="404"/>
    </location>
</feature>
<keyword evidence="6 8" id="KW-1133">Transmembrane helix</keyword>
<feature type="transmembrane region" description="Helical" evidence="8">
    <location>
        <begin position="233"/>
        <end position="257"/>
    </location>
</feature>
<evidence type="ECO:0000256" key="8">
    <source>
        <dbReference type="SAM" id="Phobius"/>
    </source>
</evidence>
<feature type="transmembrane region" description="Helical" evidence="8">
    <location>
        <begin position="450"/>
        <end position="469"/>
    </location>
</feature>
<evidence type="ECO:0000313" key="10">
    <source>
        <dbReference type="EMBL" id="KUK46043.1"/>
    </source>
</evidence>
<dbReference type="Pfam" id="PF13231">
    <property type="entry name" value="PMT_2"/>
    <property type="match status" value="1"/>
</dbReference>
<feature type="transmembrane region" description="Helical" evidence="8">
    <location>
        <begin position="144"/>
        <end position="164"/>
    </location>
</feature>